<feature type="signal peptide" evidence="4">
    <location>
        <begin position="1"/>
        <end position="38"/>
    </location>
</feature>
<dbReference type="SUPFAM" id="SSF53850">
    <property type="entry name" value="Periplasmic binding protein-like II"/>
    <property type="match status" value="1"/>
</dbReference>
<gene>
    <name evidence="6" type="ORF">SAMN04488011_106114</name>
</gene>
<feature type="domain" description="Solute-binding protein family 5" evidence="5">
    <location>
        <begin position="145"/>
        <end position="531"/>
    </location>
</feature>
<protein>
    <submittedName>
        <fullName evidence="6">Microcin C transport system substrate-binding protein</fullName>
    </submittedName>
</protein>
<evidence type="ECO:0000313" key="7">
    <source>
        <dbReference type="Proteomes" id="UP000199372"/>
    </source>
</evidence>
<comment type="subcellular location">
    <subcellularLocation>
        <location evidence="1">Periplasm</location>
    </subcellularLocation>
</comment>
<dbReference type="GO" id="GO:0015833">
    <property type="term" value="P:peptide transport"/>
    <property type="evidence" value="ECO:0007669"/>
    <property type="project" value="TreeGrafter"/>
</dbReference>
<dbReference type="AlphaFoldDB" id="A0A1H8J8R9"/>
<dbReference type="Gene3D" id="3.10.105.10">
    <property type="entry name" value="Dipeptide-binding Protein, Domain 3"/>
    <property type="match status" value="1"/>
</dbReference>
<keyword evidence="3 4" id="KW-0732">Signal</keyword>
<evidence type="ECO:0000256" key="3">
    <source>
        <dbReference type="ARBA" id="ARBA00022729"/>
    </source>
</evidence>
<evidence type="ECO:0000256" key="2">
    <source>
        <dbReference type="ARBA" id="ARBA00005695"/>
    </source>
</evidence>
<keyword evidence="7" id="KW-1185">Reference proteome</keyword>
<evidence type="ECO:0000313" key="6">
    <source>
        <dbReference type="EMBL" id="SEN76991.1"/>
    </source>
</evidence>
<evidence type="ECO:0000256" key="1">
    <source>
        <dbReference type="ARBA" id="ARBA00004418"/>
    </source>
</evidence>
<dbReference type="Proteomes" id="UP000199372">
    <property type="component" value="Unassembled WGS sequence"/>
</dbReference>
<dbReference type="GO" id="GO:0043190">
    <property type="term" value="C:ATP-binding cassette (ABC) transporter complex"/>
    <property type="evidence" value="ECO:0007669"/>
    <property type="project" value="InterPro"/>
</dbReference>
<dbReference type="RefSeq" id="WP_091845979.1">
    <property type="nucleotide sequence ID" value="NZ_FOCM01000006.1"/>
</dbReference>
<reference evidence="7" key="1">
    <citation type="submission" date="2016-10" db="EMBL/GenBank/DDBJ databases">
        <authorList>
            <person name="Varghese N."/>
            <person name="Submissions S."/>
        </authorList>
    </citation>
    <scope>NUCLEOTIDE SEQUENCE [LARGE SCALE GENOMIC DNA]</scope>
    <source>
        <strain evidence="7">DSM 26893</strain>
    </source>
</reference>
<name>A0A1H8J8R9_9RHOB</name>
<organism evidence="6 7">
    <name type="scientific">Palleronia pelagia</name>
    <dbReference type="NCBI Taxonomy" id="387096"/>
    <lineage>
        <taxon>Bacteria</taxon>
        <taxon>Pseudomonadati</taxon>
        <taxon>Pseudomonadota</taxon>
        <taxon>Alphaproteobacteria</taxon>
        <taxon>Rhodobacterales</taxon>
        <taxon>Roseobacteraceae</taxon>
        <taxon>Palleronia</taxon>
    </lineage>
</organism>
<evidence type="ECO:0000259" key="5">
    <source>
        <dbReference type="Pfam" id="PF00496"/>
    </source>
</evidence>
<dbReference type="GO" id="GO:0042884">
    <property type="term" value="P:microcin transport"/>
    <property type="evidence" value="ECO:0007669"/>
    <property type="project" value="TreeGrafter"/>
</dbReference>
<dbReference type="InterPro" id="IPR039424">
    <property type="entry name" value="SBP_5"/>
</dbReference>
<dbReference type="Gene3D" id="3.40.190.10">
    <property type="entry name" value="Periplasmic binding protein-like II"/>
    <property type="match status" value="1"/>
</dbReference>
<feature type="chain" id="PRO_5011514209" evidence="4">
    <location>
        <begin position="39"/>
        <end position="639"/>
    </location>
</feature>
<sequence length="639" mass="71841">MTRSTAAAATRAETSRKAILTGLLTGSALLAMATFALAQDSGTGDSAEGEGKIITAHAFSDLGAIKYGPDFEVLDYVNPDAPKGGEMSYWGRGSFDSMNPYSRRGRSPALSVLPYERIMTSTADDPYASYCLLCTTLEYPESQDWVIFNLREDVTFSDGSPMTAEDIAFTYDLFMEEGFPSFRIAVKNMIPSYEILGPHRIKFNFNPELPRNGLISQAGASIVFQKKWFEETGAKLDESRLTQPPGTGPYMIDTVDVPRRIVAKRNPDYWGADLPINIGRWNFDSIRQEYFADTNAALEAFKAGEYLFRSETSSLTWASQYDFPAIEDGTIVKEELPDGSLPAAAGFVFNLRKEKFQDVRVRRALGLMYNFEWTNDTLQYGLFRHRQSFWQNSDLQAEGVPEGLELEYLQGMAEQIDPAILTEEVYVMPSGGARQLNRGDLRAAAALLEDAGWVAGDDGLRRKDGEVLRVEFIENNPSFDRIILPYIDNLKRLGVDAVYNRIDDAQYTDRVRGHDFDMIFDSYVNGLEEANGIAQRYGCEDRDDVFNPAGYCDPAVDALIEQLKVAENLEEMQAGVRAIDRIMRAAYFMVPVWYNGAYWVAYYDVYEYPDELPPYALGNADFWWWNEDKAEALRAAGAL</sequence>
<proteinExistence type="inferred from homology"/>
<dbReference type="GO" id="GO:0030288">
    <property type="term" value="C:outer membrane-bounded periplasmic space"/>
    <property type="evidence" value="ECO:0007669"/>
    <property type="project" value="TreeGrafter"/>
</dbReference>
<accession>A0A1H8J8R9</accession>
<dbReference type="EMBL" id="FOCM01000006">
    <property type="protein sequence ID" value="SEN76991.1"/>
    <property type="molecule type" value="Genomic_DNA"/>
</dbReference>
<dbReference type="InterPro" id="IPR000914">
    <property type="entry name" value="SBP_5_dom"/>
</dbReference>
<dbReference type="OrthoDB" id="9803988at2"/>
<comment type="similarity">
    <text evidence="2">Belongs to the bacterial solute-binding protein 5 family.</text>
</comment>
<dbReference type="PANTHER" id="PTHR30290">
    <property type="entry name" value="PERIPLASMIC BINDING COMPONENT OF ABC TRANSPORTER"/>
    <property type="match status" value="1"/>
</dbReference>
<evidence type="ECO:0000256" key="4">
    <source>
        <dbReference type="SAM" id="SignalP"/>
    </source>
</evidence>
<dbReference type="Pfam" id="PF00496">
    <property type="entry name" value="SBP_bac_5"/>
    <property type="match status" value="1"/>
</dbReference>
<dbReference type="PIRSF" id="PIRSF002741">
    <property type="entry name" value="MppA"/>
    <property type="match status" value="1"/>
</dbReference>
<dbReference type="CDD" id="cd08497">
    <property type="entry name" value="MbnE-like"/>
    <property type="match status" value="1"/>
</dbReference>
<dbReference type="PANTHER" id="PTHR30290:SF64">
    <property type="entry name" value="ABC TRANSPORTER PERIPLASMIC BINDING PROTEIN"/>
    <property type="match status" value="1"/>
</dbReference>
<dbReference type="InterPro" id="IPR030678">
    <property type="entry name" value="Peptide/Ni-bd"/>
</dbReference>
<dbReference type="GO" id="GO:1904680">
    <property type="term" value="F:peptide transmembrane transporter activity"/>
    <property type="evidence" value="ECO:0007669"/>
    <property type="project" value="TreeGrafter"/>
</dbReference>